<protein>
    <submittedName>
        <fullName evidence="1">Uncharacterized protein</fullName>
    </submittedName>
</protein>
<proteinExistence type="predicted"/>
<sequence length="36" mass="4120">MESNPLWLFSMGGGIEISTNFLLEDRRPLSCEFSQN</sequence>
<organism evidence="1">
    <name type="scientific">Siphoviridae sp. ct9mC1</name>
    <dbReference type="NCBI Taxonomy" id="2827794"/>
    <lineage>
        <taxon>Viruses</taxon>
        <taxon>Duplodnaviria</taxon>
        <taxon>Heunggongvirae</taxon>
        <taxon>Uroviricota</taxon>
        <taxon>Caudoviricetes</taxon>
    </lineage>
</organism>
<name>A0A8S5SFA2_9CAUD</name>
<dbReference type="EMBL" id="BK032583">
    <property type="protein sequence ID" value="DAF49523.1"/>
    <property type="molecule type" value="Genomic_DNA"/>
</dbReference>
<reference evidence="1" key="1">
    <citation type="journal article" date="2021" name="Proc. Natl. Acad. Sci. U.S.A.">
        <title>A Catalog of Tens of Thousands of Viruses from Human Metagenomes Reveals Hidden Associations with Chronic Diseases.</title>
        <authorList>
            <person name="Tisza M.J."/>
            <person name="Buck C.B."/>
        </authorList>
    </citation>
    <scope>NUCLEOTIDE SEQUENCE</scope>
    <source>
        <strain evidence="1">Ct9mC1</strain>
    </source>
</reference>
<evidence type="ECO:0000313" key="1">
    <source>
        <dbReference type="EMBL" id="DAF49523.1"/>
    </source>
</evidence>
<accession>A0A8S5SFA2</accession>